<keyword evidence="1" id="KW-1133">Transmembrane helix</keyword>
<dbReference type="Proteomes" id="UP000053947">
    <property type="component" value="Unassembled WGS sequence"/>
</dbReference>
<dbReference type="RefSeq" id="WP_058439158.1">
    <property type="nucleotide sequence ID" value="NZ_KQ758903.1"/>
</dbReference>
<dbReference type="AlphaFoldDB" id="A0A0W0GHV4"/>
<proteinExistence type="predicted"/>
<organism evidence="2 3">
    <name type="scientific">Dehalogenimonas alkenigignens</name>
    <dbReference type="NCBI Taxonomy" id="1217799"/>
    <lineage>
        <taxon>Bacteria</taxon>
        <taxon>Bacillati</taxon>
        <taxon>Chloroflexota</taxon>
        <taxon>Dehalococcoidia</taxon>
        <taxon>Dehalococcoidales</taxon>
        <taxon>Dehalococcoidaceae</taxon>
        <taxon>Dehalogenimonas</taxon>
    </lineage>
</organism>
<accession>A0A0W0GHV4</accession>
<sequence length="106" mass="11480">MLLALITLLVWIGLVWEYRRKKAALFARDEPAAAAVWLRLLRRFLWTGGISAAVFAAAAVIHNAASALIGIEEAVFFTLALAALVAFVIATGVSLLLYVRGRLTRG</sequence>
<evidence type="ECO:0000313" key="2">
    <source>
        <dbReference type="EMBL" id="KTB48125.1"/>
    </source>
</evidence>
<dbReference type="STRING" id="1217799.DEALK_09700"/>
<dbReference type="EMBL" id="LFDV01000002">
    <property type="protein sequence ID" value="KTB48125.1"/>
    <property type="molecule type" value="Genomic_DNA"/>
</dbReference>
<gene>
    <name evidence="2" type="ORF">DEALK_09700</name>
</gene>
<name>A0A0W0GHV4_9CHLR</name>
<feature type="transmembrane region" description="Helical" evidence="1">
    <location>
        <begin position="44"/>
        <end position="62"/>
    </location>
</feature>
<keyword evidence="1" id="KW-0472">Membrane</keyword>
<keyword evidence="1" id="KW-0812">Transmembrane</keyword>
<protein>
    <submittedName>
        <fullName evidence="2">Uncharacterized protein</fullName>
    </submittedName>
</protein>
<evidence type="ECO:0000256" key="1">
    <source>
        <dbReference type="SAM" id="Phobius"/>
    </source>
</evidence>
<keyword evidence="3" id="KW-1185">Reference proteome</keyword>
<evidence type="ECO:0000313" key="3">
    <source>
        <dbReference type="Proteomes" id="UP000053947"/>
    </source>
</evidence>
<comment type="caution">
    <text evidence="2">The sequence shown here is derived from an EMBL/GenBank/DDBJ whole genome shotgun (WGS) entry which is preliminary data.</text>
</comment>
<reference evidence="2 3" key="1">
    <citation type="submission" date="2015-06" db="EMBL/GenBank/DDBJ databases">
        <title>Genome sequence of the organohalide-respiring Dehalogenimonas alkenigignens type strain (IP3-3T).</title>
        <authorList>
            <person name="Key T.A."/>
            <person name="Richmond D.P."/>
            <person name="Bowman K.S."/>
            <person name="Cho Y.-J."/>
            <person name="Chun J."/>
            <person name="da Costa M.S."/>
            <person name="Rainey F.A."/>
            <person name="Moe W.M."/>
        </authorList>
    </citation>
    <scope>NUCLEOTIDE SEQUENCE [LARGE SCALE GENOMIC DNA]</scope>
    <source>
        <strain evidence="2 3">IP3-3</strain>
    </source>
</reference>
<feature type="transmembrane region" description="Helical" evidence="1">
    <location>
        <begin position="74"/>
        <end position="99"/>
    </location>
</feature>